<dbReference type="InterPro" id="IPR011333">
    <property type="entry name" value="SKP1/BTB/POZ_sf"/>
</dbReference>
<dbReference type="Proteomes" id="UP001347796">
    <property type="component" value="Unassembled WGS sequence"/>
</dbReference>
<keyword evidence="3" id="KW-1185">Reference proteome</keyword>
<proteinExistence type="predicted"/>
<dbReference type="Gene3D" id="3.30.710.10">
    <property type="entry name" value="Potassium Channel Kv1.1, Chain A"/>
    <property type="match status" value="1"/>
</dbReference>
<dbReference type="EMBL" id="JAZGQO010000003">
    <property type="protein sequence ID" value="KAK6188954.1"/>
    <property type="molecule type" value="Genomic_DNA"/>
</dbReference>
<accession>A0AAN8JZ95</accession>
<dbReference type="SUPFAM" id="SSF54695">
    <property type="entry name" value="POZ domain"/>
    <property type="match status" value="1"/>
</dbReference>
<evidence type="ECO:0000313" key="2">
    <source>
        <dbReference type="EMBL" id="KAK6188954.1"/>
    </source>
</evidence>
<dbReference type="PANTHER" id="PTHR14499:SF145">
    <property type="entry name" value="POTASSIUM CHANNEL REGULATORY PROTEIN-LIKE"/>
    <property type="match status" value="1"/>
</dbReference>
<dbReference type="PANTHER" id="PTHR14499">
    <property type="entry name" value="POTASSIUM CHANNEL TETRAMERIZATION DOMAIN-CONTAINING"/>
    <property type="match status" value="1"/>
</dbReference>
<dbReference type="AlphaFoldDB" id="A0AAN8JZ95"/>
<reference evidence="2 3" key="1">
    <citation type="submission" date="2024-01" db="EMBL/GenBank/DDBJ databases">
        <title>The genome of the rayed Mediterranean limpet Patella caerulea (Linnaeus, 1758).</title>
        <authorList>
            <person name="Anh-Thu Weber A."/>
            <person name="Halstead-Nussloch G."/>
        </authorList>
    </citation>
    <scope>NUCLEOTIDE SEQUENCE [LARGE SCALE GENOMIC DNA]</scope>
    <source>
        <strain evidence="2">AATW-2023a</strain>
        <tissue evidence="2">Whole specimen</tissue>
    </source>
</reference>
<evidence type="ECO:0000259" key="1">
    <source>
        <dbReference type="Pfam" id="PF02214"/>
    </source>
</evidence>
<dbReference type="Pfam" id="PF02214">
    <property type="entry name" value="BTB_2"/>
    <property type="match status" value="1"/>
</dbReference>
<gene>
    <name evidence="2" type="ORF">SNE40_005023</name>
</gene>
<comment type="caution">
    <text evidence="2">The sequence shown here is derived from an EMBL/GenBank/DDBJ whole genome shotgun (WGS) entry which is preliminary data.</text>
</comment>
<evidence type="ECO:0000313" key="3">
    <source>
        <dbReference type="Proteomes" id="UP001347796"/>
    </source>
</evidence>
<feature type="domain" description="Potassium channel tetramerisation-type BTB" evidence="1">
    <location>
        <begin position="14"/>
        <end position="100"/>
    </location>
</feature>
<protein>
    <recommendedName>
        <fullName evidence="1">Potassium channel tetramerisation-type BTB domain-containing protein</fullName>
    </recommendedName>
</protein>
<dbReference type="GO" id="GO:0051260">
    <property type="term" value="P:protein homooligomerization"/>
    <property type="evidence" value="ECO:0007669"/>
    <property type="project" value="InterPro"/>
</dbReference>
<organism evidence="2 3">
    <name type="scientific">Patella caerulea</name>
    <name type="common">Rayed Mediterranean limpet</name>
    <dbReference type="NCBI Taxonomy" id="87958"/>
    <lineage>
        <taxon>Eukaryota</taxon>
        <taxon>Metazoa</taxon>
        <taxon>Spiralia</taxon>
        <taxon>Lophotrochozoa</taxon>
        <taxon>Mollusca</taxon>
        <taxon>Gastropoda</taxon>
        <taxon>Patellogastropoda</taxon>
        <taxon>Patelloidea</taxon>
        <taxon>Patellidae</taxon>
        <taxon>Patella</taxon>
    </lineage>
</organism>
<sequence length="263" mass="30430">MGDFIETSKFPAIIELNVGGYSYSTSLLTLTKNGSTMLGAMFSGKFDVQKDQNGKYFIDADGEMFSHILRYLRYSELPPYSLCEKVYKDACYFGINELVEELERTPPLVGRKMRERFRSRIKGYDQFVNELIKKITNINHLGTSTPISSLRILLFEAPNNHDYPDFDVNHDCFMTQTDAAGETLTLMSQVSLGPWSVNLDEDNLMKILIQDLEERRFVCNYKINGTCHYKCIIPRALRANHRGQKMLCCPKMFYTVQFHWTKM</sequence>
<name>A0AAN8JZ95_PATCE</name>
<dbReference type="InterPro" id="IPR003131">
    <property type="entry name" value="T1-type_BTB"/>
</dbReference>